<dbReference type="eggNOG" id="ENOG502ZC4D">
    <property type="taxonomic scope" value="Bacteria"/>
</dbReference>
<proteinExistence type="predicted"/>
<keyword evidence="2" id="KW-1185">Reference proteome</keyword>
<name>B7KH05_GLOC7</name>
<dbReference type="Proteomes" id="UP000002384">
    <property type="component" value="Chromosome"/>
</dbReference>
<dbReference type="STRING" id="65393.PCC7424_5142"/>
<organism evidence="1 2">
    <name type="scientific">Gloeothece citriformis (strain PCC 7424)</name>
    <name type="common">Cyanothece sp. (strain PCC 7424)</name>
    <dbReference type="NCBI Taxonomy" id="65393"/>
    <lineage>
        <taxon>Bacteria</taxon>
        <taxon>Bacillati</taxon>
        <taxon>Cyanobacteriota</taxon>
        <taxon>Cyanophyceae</taxon>
        <taxon>Oscillatoriophycideae</taxon>
        <taxon>Chroococcales</taxon>
        <taxon>Aphanothecaceae</taxon>
        <taxon>Gloeothece</taxon>
        <taxon>Gloeothece citriformis</taxon>
    </lineage>
</organism>
<reference evidence="2" key="1">
    <citation type="journal article" date="2011" name="MBio">
        <title>Novel metabolic attributes of the genus Cyanothece, comprising a group of unicellular nitrogen-fixing Cyanobacteria.</title>
        <authorList>
            <person name="Bandyopadhyay A."/>
            <person name="Elvitigala T."/>
            <person name="Welsh E."/>
            <person name="Stockel J."/>
            <person name="Liberton M."/>
            <person name="Min H."/>
            <person name="Sherman L.A."/>
            <person name="Pakrasi H.B."/>
        </authorList>
    </citation>
    <scope>NUCLEOTIDE SEQUENCE [LARGE SCALE GENOMIC DNA]</scope>
    <source>
        <strain evidence="2">PCC 7424</strain>
    </source>
</reference>
<sequence>MNIDVPSLKILLKLLEKPDYKAPVGQVKPNDKTKISEQTRLCRQLKEQKYIDYSEETTKIKLTSTGKEVLKLELKNTPLSETELKILQGCIKGAIAPSQTKITPAAKRDEAIEKAMQRGFLEVAETKIKEVWLTDEGKEFLAREYVPSGGGNISLSKGMIGDYLRFLRKYLGGSTAPSFNNDKVQKWGDDEILQLIKDLDRELGTENYLPIFYLREKLQPPMSRDEVDQALYRLQRQDKLEMSCLVESVRYTNEQIQSGIPQDIGGSLFFLITN</sequence>
<dbReference type="HOGENOM" id="CLU_968768_0_0_3"/>
<dbReference type="AlphaFoldDB" id="B7KH05"/>
<protein>
    <submittedName>
        <fullName evidence="1">Uncharacterized protein</fullName>
    </submittedName>
</protein>
<accession>B7KH05</accession>
<evidence type="ECO:0000313" key="2">
    <source>
        <dbReference type="Proteomes" id="UP000002384"/>
    </source>
</evidence>
<evidence type="ECO:0000313" key="1">
    <source>
        <dbReference type="EMBL" id="ACK73492.1"/>
    </source>
</evidence>
<dbReference type="RefSeq" id="WP_015957072.1">
    <property type="nucleotide sequence ID" value="NC_011729.1"/>
</dbReference>
<gene>
    <name evidence="1" type="ordered locus">PCC7424_5142</name>
</gene>
<dbReference type="EMBL" id="CP001291">
    <property type="protein sequence ID" value="ACK73492.1"/>
    <property type="molecule type" value="Genomic_DNA"/>
</dbReference>
<dbReference type="KEGG" id="cyc:PCC7424_5142"/>